<dbReference type="Proteomes" id="UP000193303">
    <property type="component" value="Unassembled WGS sequence"/>
</dbReference>
<dbReference type="EMBL" id="MTAC01000016">
    <property type="protein sequence ID" value="OSI34363.1"/>
    <property type="molecule type" value="Genomic_DNA"/>
</dbReference>
<sequence length="61" mass="7294">MLNCKQACALYSESLDRKLTISERGNLYLHLALCGHCRRYRKQLLFIRKNIGNWQHSRDKE</sequence>
<evidence type="ECO:0000313" key="2">
    <source>
        <dbReference type="EMBL" id="OSI34363.1"/>
    </source>
</evidence>
<dbReference type="STRING" id="1931275.BV914_02070"/>
<evidence type="ECO:0000313" key="4">
    <source>
        <dbReference type="Proteomes" id="UP000193346"/>
    </source>
</evidence>
<keyword evidence="4" id="KW-1185">Reference proteome</keyword>
<dbReference type="RefSeq" id="WP_082402994.1">
    <property type="nucleotide sequence ID" value="NZ_MTAB01000005.1"/>
</dbReference>
<dbReference type="AlphaFoldDB" id="A0A1X3DK06"/>
<protein>
    <recommendedName>
        <fullName evidence="5">Zinc-finger domain-containing protein</fullName>
    </recommendedName>
</protein>
<comment type="caution">
    <text evidence="1">The sequence shown here is derived from an EMBL/GenBank/DDBJ whole genome shotgun (WGS) entry which is preliminary data.</text>
</comment>
<gene>
    <name evidence="1" type="ORF">BV912_03120</name>
    <name evidence="2" type="ORF">BV913_07415</name>
</gene>
<evidence type="ECO:0000313" key="1">
    <source>
        <dbReference type="EMBL" id="OSI23869.1"/>
    </source>
</evidence>
<evidence type="ECO:0008006" key="5">
    <source>
        <dbReference type="Google" id="ProtNLM"/>
    </source>
</evidence>
<proteinExistence type="predicted"/>
<reference evidence="3" key="2">
    <citation type="submission" date="2017-01" db="EMBL/GenBank/DDBJ databases">
        <authorList>
            <person name="Mah S.A."/>
            <person name="Swanson W.J."/>
            <person name="Moy G.W."/>
            <person name="Vacquier V.D."/>
        </authorList>
    </citation>
    <scope>NUCLEOTIDE SEQUENCE [LARGE SCALE GENOMIC DNA]</scope>
    <source>
        <strain evidence="3">124861</strain>
    </source>
</reference>
<organism evidence="1 3">
    <name type="scientific">Neisseria dumasiana</name>
    <dbReference type="NCBI Taxonomy" id="1931275"/>
    <lineage>
        <taxon>Bacteria</taxon>
        <taxon>Pseudomonadati</taxon>
        <taxon>Pseudomonadota</taxon>
        <taxon>Betaproteobacteria</taxon>
        <taxon>Neisseriales</taxon>
        <taxon>Neisseriaceae</taxon>
        <taxon>Neisseria</taxon>
    </lineage>
</organism>
<dbReference type="EMBL" id="MTAB01000005">
    <property type="protein sequence ID" value="OSI23869.1"/>
    <property type="molecule type" value="Genomic_DNA"/>
</dbReference>
<dbReference type="Proteomes" id="UP000193346">
    <property type="component" value="Unassembled WGS sequence"/>
</dbReference>
<accession>A0A1X3DK06</accession>
<reference evidence="1 4" key="1">
    <citation type="submission" date="2017-01" db="EMBL/GenBank/DDBJ databases">
        <authorList>
            <person name="Wolfgang W.J."/>
            <person name="Cole J."/>
            <person name="Wroblewski D."/>
            <person name="Mcginnis J."/>
            <person name="Musser K.A."/>
        </authorList>
    </citation>
    <scope>NUCLEOTIDE SEQUENCE</scope>
    <source>
        <strain evidence="1">124861</strain>
        <strain evidence="2 4">93087</strain>
    </source>
</reference>
<name>A0A1X3DK06_9NEIS</name>
<evidence type="ECO:0000313" key="3">
    <source>
        <dbReference type="Proteomes" id="UP000193303"/>
    </source>
</evidence>
<dbReference type="OrthoDB" id="8374021at2"/>